<reference evidence="2" key="1">
    <citation type="submission" date="2020-05" db="EMBL/GenBank/DDBJ databases">
        <authorList>
            <person name="Chiriac C."/>
            <person name="Salcher M."/>
            <person name="Ghai R."/>
            <person name="Kavagutti S V."/>
        </authorList>
    </citation>
    <scope>NUCLEOTIDE SEQUENCE</scope>
</reference>
<dbReference type="AlphaFoldDB" id="A0A6J6CBH6"/>
<dbReference type="InterPro" id="IPR050228">
    <property type="entry name" value="Carboxylesterase_BioH"/>
</dbReference>
<dbReference type="PANTHER" id="PTHR43194">
    <property type="entry name" value="HYDROLASE ALPHA/BETA FOLD FAMILY"/>
    <property type="match status" value="1"/>
</dbReference>
<dbReference type="SUPFAM" id="SSF53474">
    <property type="entry name" value="alpha/beta-Hydrolases"/>
    <property type="match status" value="1"/>
</dbReference>
<dbReference type="PRINTS" id="PR00412">
    <property type="entry name" value="EPOXHYDRLASE"/>
</dbReference>
<name>A0A6J6CBH6_9ZZZZ</name>
<dbReference type="GO" id="GO:0003824">
    <property type="term" value="F:catalytic activity"/>
    <property type="evidence" value="ECO:0007669"/>
    <property type="project" value="InterPro"/>
</dbReference>
<dbReference type="InterPro" id="IPR029058">
    <property type="entry name" value="AB_hydrolase_fold"/>
</dbReference>
<evidence type="ECO:0000259" key="1">
    <source>
        <dbReference type="Pfam" id="PF12697"/>
    </source>
</evidence>
<feature type="domain" description="AB hydrolase-1" evidence="1">
    <location>
        <begin position="4"/>
        <end position="241"/>
    </location>
</feature>
<dbReference type="Gene3D" id="3.40.50.1820">
    <property type="entry name" value="alpha/beta hydrolase"/>
    <property type="match status" value="1"/>
</dbReference>
<organism evidence="2">
    <name type="scientific">freshwater metagenome</name>
    <dbReference type="NCBI Taxonomy" id="449393"/>
    <lineage>
        <taxon>unclassified sequences</taxon>
        <taxon>metagenomes</taxon>
        <taxon>ecological metagenomes</taxon>
    </lineage>
</organism>
<dbReference type="EMBL" id="CAEZSR010000021">
    <property type="protein sequence ID" value="CAB4548750.1"/>
    <property type="molecule type" value="Genomic_DNA"/>
</dbReference>
<gene>
    <name evidence="2" type="ORF">UFOPK1493_00883</name>
</gene>
<dbReference type="PANTHER" id="PTHR43194:SF5">
    <property type="entry name" value="PIMELOYL-[ACYL-CARRIER PROTEIN] METHYL ESTER ESTERASE"/>
    <property type="match status" value="1"/>
</dbReference>
<dbReference type="InterPro" id="IPR000073">
    <property type="entry name" value="AB_hydrolase_1"/>
</dbReference>
<evidence type="ECO:0000313" key="2">
    <source>
        <dbReference type="EMBL" id="CAB4548750.1"/>
    </source>
</evidence>
<dbReference type="Pfam" id="PF12697">
    <property type="entry name" value="Abhydrolase_6"/>
    <property type="match status" value="1"/>
</dbReference>
<protein>
    <submittedName>
        <fullName evidence="2">Unannotated protein</fullName>
    </submittedName>
</protein>
<dbReference type="InterPro" id="IPR000639">
    <property type="entry name" value="Epox_hydrolase-like"/>
</dbReference>
<proteinExistence type="predicted"/>
<accession>A0A6J6CBH6</accession>
<sequence length="253" mass="26835">MTAVLLHGNPETPVIWDPLVAHLSPAVASGVVTPQLPGFGCPVPDGFGATKDEYVDWFLRVVEPIVAEHGPVDLVGHDWGGGIGMRAVSLRPELFRSWVCDVLGLFHPDYVWHDFAQIWQTPGAGEQYFEQSLATPVADRVALFEGIGIPRATGEQLAVAGDELMGRCVLALYRSAAQPAMVQWGAELAPAGTVPGMAVVAPLDPFVQGETLGVAVAEQLGARVQVLEGQGHWWMLGDPAGGAAVLEAFWGSV</sequence>